<dbReference type="SUPFAM" id="SSF141371">
    <property type="entry name" value="PilZ domain-like"/>
    <property type="match status" value="1"/>
</dbReference>
<dbReference type="EMBL" id="JACIJK010000004">
    <property type="protein sequence ID" value="MBB5714873.1"/>
    <property type="molecule type" value="Genomic_DNA"/>
</dbReference>
<protein>
    <recommendedName>
        <fullName evidence="2">PilZ domain-containing protein</fullName>
    </recommendedName>
</protein>
<evidence type="ECO:0000259" key="2">
    <source>
        <dbReference type="Pfam" id="PF07238"/>
    </source>
</evidence>
<feature type="domain" description="PilZ" evidence="2">
    <location>
        <begin position="20"/>
        <end position="103"/>
    </location>
</feature>
<name>A0A7W9BCW6_9SPHN</name>
<feature type="region of interest" description="Disordered" evidence="1">
    <location>
        <begin position="109"/>
        <end position="142"/>
    </location>
</feature>
<gene>
    <name evidence="3" type="ORF">FHS94_001709</name>
</gene>
<organism evidence="3 4">
    <name type="scientific">Sphingomonas aerophila</name>
    <dbReference type="NCBI Taxonomy" id="1344948"/>
    <lineage>
        <taxon>Bacteria</taxon>
        <taxon>Pseudomonadati</taxon>
        <taxon>Pseudomonadota</taxon>
        <taxon>Alphaproteobacteria</taxon>
        <taxon>Sphingomonadales</taxon>
        <taxon>Sphingomonadaceae</taxon>
        <taxon>Sphingomonas</taxon>
    </lineage>
</organism>
<evidence type="ECO:0000313" key="3">
    <source>
        <dbReference type="EMBL" id="MBB5714873.1"/>
    </source>
</evidence>
<feature type="region of interest" description="Disordered" evidence="1">
    <location>
        <begin position="1"/>
        <end position="20"/>
    </location>
</feature>
<dbReference type="Proteomes" id="UP000546200">
    <property type="component" value="Unassembled WGS sequence"/>
</dbReference>
<evidence type="ECO:0000313" key="4">
    <source>
        <dbReference type="Proteomes" id="UP000546200"/>
    </source>
</evidence>
<keyword evidence="4" id="KW-1185">Reference proteome</keyword>
<reference evidence="3 4" key="1">
    <citation type="submission" date="2020-08" db="EMBL/GenBank/DDBJ databases">
        <title>Genomic Encyclopedia of Type Strains, Phase IV (KMG-IV): sequencing the most valuable type-strain genomes for metagenomic binning, comparative biology and taxonomic classification.</title>
        <authorList>
            <person name="Goeker M."/>
        </authorList>
    </citation>
    <scope>NUCLEOTIDE SEQUENCE [LARGE SCALE GENOMIC DNA]</scope>
    <source>
        <strain evidence="3 4">DSM 100044</strain>
    </source>
</reference>
<dbReference type="InterPro" id="IPR009875">
    <property type="entry name" value="PilZ_domain"/>
</dbReference>
<dbReference type="RefSeq" id="WP_184056534.1">
    <property type="nucleotide sequence ID" value="NZ_JACIJK010000004.1"/>
</dbReference>
<dbReference type="GO" id="GO:0035438">
    <property type="term" value="F:cyclic-di-GMP binding"/>
    <property type="evidence" value="ECO:0007669"/>
    <property type="project" value="InterPro"/>
</dbReference>
<dbReference type="AlphaFoldDB" id="A0A7W9BCW6"/>
<comment type="caution">
    <text evidence="3">The sequence shown here is derived from an EMBL/GenBank/DDBJ whole genome shotgun (WGS) entry which is preliminary data.</text>
</comment>
<proteinExistence type="predicted"/>
<dbReference type="Pfam" id="PF07238">
    <property type="entry name" value="PilZ"/>
    <property type="match status" value="1"/>
</dbReference>
<sequence length="142" mass="15048">MTDPDATSPDELPLPEPTERAPRANVLLKAIIEQFGGAGISAHRVRDLSTRGMRIDQVDVLRQGATVLVTVGALEAVGATVVWVADGSAGLEFATEIDPDQARARVAIAPKTDGSRHQPASSGSLPPVKAGWVQDMQSPYRR</sequence>
<accession>A0A7W9BCW6</accession>
<evidence type="ECO:0000256" key="1">
    <source>
        <dbReference type="SAM" id="MobiDB-lite"/>
    </source>
</evidence>